<keyword evidence="2" id="KW-0812">Transmembrane</keyword>
<feature type="transmembrane region" description="Helical" evidence="2">
    <location>
        <begin position="401"/>
        <end position="423"/>
    </location>
</feature>
<name>A0A0W8FAU7_9ZZZZ</name>
<protein>
    <submittedName>
        <fullName evidence="3">Uncharacterized protein</fullName>
    </submittedName>
</protein>
<feature type="compositionally biased region" description="Basic and acidic residues" evidence="1">
    <location>
        <begin position="302"/>
        <end position="330"/>
    </location>
</feature>
<keyword evidence="2" id="KW-0472">Membrane</keyword>
<evidence type="ECO:0000256" key="2">
    <source>
        <dbReference type="SAM" id="Phobius"/>
    </source>
</evidence>
<dbReference type="EMBL" id="LNQE01001406">
    <property type="protein sequence ID" value="KUG18020.1"/>
    <property type="molecule type" value="Genomic_DNA"/>
</dbReference>
<evidence type="ECO:0000313" key="3">
    <source>
        <dbReference type="EMBL" id="KUG18020.1"/>
    </source>
</evidence>
<comment type="caution">
    <text evidence="3">The sequence shown here is derived from an EMBL/GenBank/DDBJ whole genome shotgun (WGS) entry which is preliminary data.</text>
</comment>
<reference evidence="3" key="1">
    <citation type="journal article" date="2015" name="Proc. Natl. Acad. Sci. U.S.A.">
        <title>Networks of energetic and metabolic interactions define dynamics in microbial communities.</title>
        <authorList>
            <person name="Embree M."/>
            <person name="Liu J.K."/>
            <person name="Al-Bassam M.M."/>
            <person name="Zengler K."/>
        </authorList>
    </citation>
    <scope>NUCLEOTIDE SEQUENCE</scope>
</reference>
<feature type="compositionally biased region" description="Acidic residues" evidence="1">
    <location>
        <begin position="158"/>
        <end position="200"/>
    </location>
</feature>
<feature type="transmembrane region" description="Helical" evidence="2">
    <location>
        <begin position="376"/>
        <end position="395"/>
    </location>
</feature>
<keyword evidence="2" id="KW-1133">Transmembrane helix</keyword>
<feature type="compositionally biased region" description="Basic and acidic residues" evidence="1">
    <location>
        <begin position="277"/>
        <end position="287"/>
    </location>
</feature>
<feature type="region of interest" description="Disordered" evidence="1">
    <location>
        <begin position="112"/>
        <end position="364"/>
    </location>
</feature>
<feature type="compositionally biased region" description="Basic and acidic residues" evidence="1">
    <location>
        <begin position="248"/>
        <end position="269"/>
    </location>
</feature>
<proteinExistence type="predicted"/>
<sequence length="425" mass="47746">MDHIVRINEGSDTKTPIVLHLLPGEETLFNLVVINDGEPSDVSLQASDPVFKAVRFRRSDDYVDGKQIIPIFARMPDDTDRLDGEIILKSSIGDSRVPITILRDSIVSKSDQLPGIQSEGLGRQGPSDRLGRVPSRAWIRDIAPAEEAQTEDYREEERNPDEDEIGADGIDPEIIDPEGMDDGGEDEDRSPYESSEDLDTEFVPAKDGRDEEDERESRNISFSKDQDLERYRSARRFRRIEDLSETDGDNHSKERNGPVRDNEYSREADDYFGGDDYPDRDRIDRPIDPLTSQTQGSNGEFDPFKTPREDRRFQRDEAAQDPENRFRPGVREPLGSVEREENSTEQFESDQIRSEEEAGEAVEDEDGLRAIGAMQVIPAVIFLGLVSALVLTFITESIPEFPGALVSSILIVTLIIYGAATLLKA</sequence>
<gene>
    <name evidence="3" type="ORF">ASZ90_012284</name>
</gene>
<evidence type="ECO:0000256" key="1">
    <source>
        <dbReference type="SAM" id="MobiDB-lite"/>
    </source>
</evidence>
<organism evidence="3">
    <name type="scientific">hydrocarbon metagenome</name>
    <dbReference type="NCBI Taxonomy" id="938273"/>
    <lineage>
        <taxon>unclassified sequences</taxon>
        <taxon>metagenomes</taxon>
        <taxon>ecological metagenomes</taxon>
    </lineage>
</organism>
<dbReference type="AlphaFoldDB" id="A0A0W8FAU7"/>
<accession>A0A0W8FAU7</accession>